<sequence>MNNLNEHDETLIQELADICCASLTGQEPDFDGRTEKILKSLVMGGLARKADVTLQSELKRRVQNQCSDIALHRSSELSSITKLMQDKFDKISTWESRNPDEKTEAKAANLSSAHDS</sequence>
<evidence type="ECO:0000313" key="2">
    <source>
        <dbReference type="EMBL" id="ADY59035.1"/>
    </source>
</evidence>
<gene>
    <name evidence="2" type="ordered locus">Plabr_1423</name>
</gene>
<evidence type="ECO:0000256" key="1">
    <source>
        <dbReference type="SAM" id="MobiDB-lite"/>
    </source>
</evidence>
<dbReference type="EMBL" id="CP002546">
    <property type="protein sequence ID" value="ADY59035.1"/>
    <property type="molecule type" value="Genomic_DNA"/>
</dbReference>
<feature type="region of interest" description="Disordered" evidence="1">
    <location>
        <begin position="94"/>
        <end position="116"/>
    </location>
</feature>
<dbReference type="OrthoDB" id="274016at2"/>
<dbReference type="KEGG" id="pbs:Plabr_1423"/>
<keyword evidence="3" id="KW-1185">Reference proteome</keyword>
<feature type="compositionally biased region" description="Basic and acidic residues" evidence="1">
    <location>
        <begin position="94"/>
        <end position="105"/>
    </location>
</feature>
<dbReference type="AlphaFoldDB" id="F0SPS6"/>
<proteinExistence type="predicted"/>
<dbReference type="HOGENOM" id="CLU_2095047_0_0_0"/>
<dbReference type="RefSeq" id="WP_013627764.1">
    <property type="nucleotide sequence ID" value="NC_015174.1"/>
</dbReference>
<organism evidence="2 3">
    <name type="scientific">Rubinisphaera brasiliensis (strain ATCC 49424 / DSM 5305 / JCM 21570 / IAM 15109 / NBRC 103401 / IFAM 1448)</name>
    <name type="common">Planctomyces brasiliensis</name>
    <dbReference type="NCBI Taxonomy" id="756272"/>
    <lineage>
        <taxon>Bacteria</taxon>
        <taxon>Pseudomonadati</taxon>
        <taxon>Planctomycetota</taxon>
        <taxon>Planctomycetia</taxon>
        <taxon>Planctomycetales</taxon>
        <taxon>Planctomycetaceae</taxon>
        <taxon>Rubinisphaera</taxon>
    </lineage>
</organism>
<evidence type="ECO:0000313" key="3">
    <source>
        <dbReference type="Proteomes" id="UP000006860"/>
    </source>
</evidence>
<accession>F0SPS6</accession>
<name>F0SPS6_RUBBR</name>
<reference evidence="3" key="1">
    <citation type="submission" date="2011-02" db="EMBL/GenBank/DDBJ databases">
        <title>The complete genome of Planctomyces brasiliensis DSM 5305.</title>
        <authorList>
            <person name="Lucas S."/>
            <person name="Copeland A."/>
            <person name="Lapidus A."/>
            <person name="Bruce D."/>
            <person name="Goodwin L."/>
            <person name="Pitluck S."/>
            <person name="Kyrpides N."/>
            <person name="Mavromatis K."/>
            <person name="Pagani I."/>
            <person name="Ivanova N."/>
            <person name="Ovchinnikova G."/>
            <person name="Lu M."/>
            <person name="Detter J.C."/>
            <person name="Han C."/>
            <person name="Land M."/>
            <person name="Hauser L."/>
            <person name="Markowitz V."/>
            <person name="Cheng J.-F."/>
            <person name="Hugenholtz P."/>
            <person name="Woyke T."/>
            <person name="Wu D."/>
            <person name="Tindall B."/>
            <person name="Pomrenke H.G."/>
            <person name="Brambilla E."/>
            <person name="Klenk H.-P."/>
            <person name="Eisen J.A."/>
        </authorList>
    </citation>
    <scope>NUCLEOTIDE SEQUENCE [LARGE SCALE GENOMIC DNA]</scope>
    <source>
        <strain evidence="3">ATCC 49424 / DSM 5305 / JCM 21570 / NBRC 103401 / IFAM 1448</strain>
    </source>
</reference>
<dbReference type="eggNOG" id="ENOG502ZUNY">
    <property type="taxonomic scope" value="Bacteria"/>
</dbReference>
<dbReference type="Proteomes" id="UP000006860">
    <property type="component" value="Chromosome"/>
</dbReference>
<protein>
    <submittedName>
        <fullName evidence="2">Uncharacterized protein</fullName>
    </submittedName>
</protein>